<dbReference type="SMART" id="SM00703">
    <property type="entry name" value="NRF"/>
    <property type="match status" value="1"/>
</dbReference>
<dbReference type="InterPro" id="IPR002656">
    <property type="entry name" value="Acyl_transf_3_dom"/>
</dbReference>
<dbReference type="GO" id="GO:0016747">
    <property type="term" value="F:acyltransferase activity, transferring groups other than amino-acyl groups"/>
    <property type="evidence" value="ECO:0007669"/>
    <property type="project" value="InterPro"/>
</dbReference>
<keyword evidence="2" id="KW-0732">Signal</keyword>
<feature type="transmembrane region" description="Helical" evidence="1">
    <location>
        <begin position="335"/>
        <end position="355"/>
    </location>
</feature>
<keyword evidence="4" id="KW-0808">Transferase</keyword>
<feature type="transmembrane region" description="Helical" evidence="1">
    <location>
        <begin position="590"/>
        <end position="614"/>
    </location>
</feature>
<dbReference type="InterPro" id="IPR006621">
    <property type="entry name" value="Nose-resist-to-fluoxetine_N"/>
</dbReference>
<evidence type="ECO:0000313" key="4">
    <source>
        <dbReference type="EMBL" id="VVC42135.1"/>
    </source>
</evidence>
<dbReference type="Pfam" id="PF01757">
    <property type="entry name" value="Acyl_transf_3"/>
    <property type="match status" value="1"/>
</dbReference>
<accession>A0A5E4NBC1</accession>
<dbReference type="PANTHER" id="PTHR11161">
    <property type="entry name" value="O-ACYLTRANSFERASE"/>
    <property type="match status" value="1"/>
</dbReference>
<sequence length="834" mass="95710">MILMFGRLMVFVALIGSHHGRATAGSAVTVDRPTYDLYRPTEDRPPLPLREEEIDFLPDGSDREIGSGPTENRTLQVQMLLRRTSDTVSKFLPFVTSTDTHSQCFKHTAVYLTQLNDFKIWATKMFDASAKFIPAGWFDGSTYNLGNFDECIDIEVFSGDDFIQGQYCLVEIEIHPALYSKFRSRKHDFNESSWDVLEELSFDPNKSMRNRIYIAHCIPRTCSSGDVSKHIEGILGEIPQEKITTSVGSVKCQTKTTVPWTWGDYTYLFIIGSSLLFIGMSTYYDLFTSMSSFEHFRFSEKSKKHLILQSFSLSKNVRKLLTFPKTSDNLECIHGLKFISMCFIIVGHRFMFSLGSPIMNTNFIENFYSKLEAMIILNGPILVDTFFIISGFLACYLLLEHIQKNPTAFQIPLFYIHRYVRLTPVYAIVIGFYCTMFLKIGTGPLWNEKVGAEVDRCQESWWTNVLYINNYVEPQKLCMIQSWYIACDTHLFLTAPVIVSLLYHRPRIGNLALTLILIGSVATTFLVTYSGKLDAFLLVHIRTLRDPIADKTFRNLYIPTHTRATPYYIGMLTGLARHKMKNSSYKMNKYVVWVSWIVSIVLTSGTLLSAWWFYKPNYEYEVFVAALYGALYRITWAAGVSWTIIAVSTGNGGFIEPILCWKPVITLSRLTYCAFLCHGGLQLYTVGSIRTPFHASYYNLWHRSLAKLPLRMKSNHVYAHINSLAFSPETVFADMAVSRRHYNFIPGGLLFDAALRIAHSRVGENLLRKRFRRLHYITNNLQNNSGRQPAEILSWPTNSMDFLPCKTLITEWKQAEKKGRQILKRLPTTNWSQL</sequence>
<keyword evidence="1" id="KW-1133">Transmembrane helix</keyword>
<keyword evidence="1" id="KW-0472">Membrane</keyword>
<feature type="signal peptide" evidence="2">
    <location>
        <begin position="1"/>
        <end position="24"/>
    </location>
</feature>
<feature type="domain" description="Nose resistant-to-fluoxetine protein N-terminal" evidence="3">
    <location>
        <begin position="101"/>
        <end position="254"/>
    </location>
</feature>
<name>A0A5E4NBC1_9HEMI</name>
<feature type="transmembrane region" description="Helical" evidence="1">
    <location>
        <begin position="626"/>
        <end position="647"/>
    </location>
</feature>
<protein>
    <submittedName>
        <fullName evidence="4">Nose resistant-to-fluoxetine protein, N-terminal,Acyltransferase 3</fullName>
    </submittedName>
</protein>
<dbReference type="Proteomes" id="UP000325440">
    <property type="component" value="Unassembled WGS sequence"/>
</dbReference>
<evidence type="ECO:0000256" key="2">
    <source>
        <dbReference type="SAM" id="SignalP"/>
    </source>
</evidence>
<evidence type="ECO:0000256" key="1">
    <source>
        <dbReference type="SAM" id="Phobius"/>
    </source>
</evidence>
<dbReference type="AlphaFoldDB" id="A0A5E4NBC1"/>
<feature type="transmembrane region" description="Helical" evidence="1">
    <location>
        <begin position="510"/>
        <end position="529"/>
    </location>
</feature>
<dbReference type="EMBL" id="CABPRJ010001938">
    <property type="protein sequence ID" value="VVC42135.1"/>
    <property type="molecule type" value="Genomic_DNA"/>
</dbReference>
<dbReference type="InterPro" id="IPR052728">
    <property type="entry name" value="O2_lipid_transport_reg"/>
</dbReference>
<reference evidence="4 5" key="1">
    <citation type="submission" date="2019-08" db="EMBL/GenBank/DDBJ databases">
        <authorList>
            <person name="Alioto T."/>
            <person name="Alioto T."/>
            <person name="Gomez Garrido J."/>
        </authorList>
    </citation>
    <scope>NUCLEOTIDE SEQUENCE [LARGE SCALE GENOMIC DNA]</scope>
</reference>
<feature type="chain" id="PRO_5022665200" evidence="2">
    <location>
        <begin position="25"/>
        <end position="834"/>
    </location>
</feature>
<feature type="transmembrane region" description="Helical" evidence="1">
    <location>
        <begin position="483"/>
        <end position="503"/>
    </location>
</feature>
<gene>
    <name evidence="4" type="ORF">CINCED_3A003304</name>
</gene>
<evidence type="ECO:0000313" key="5">
    <source>
        <dbReference type="Proteomes" id="UP000325440"/>
    </source>
</evidence>
<feature type="transmembrane region" description="Helical" evidence="1">
    <location>
        <begin position="375"/>
        <end position="399"/>
    </location>
</feature>
<proteinExistence type="predicted"/>
<organism evidence="4 5">
    <name type="scientific">Cinara cedri</name>
    <dbReference type="NCBI Taxonomy" id="506608"/>
    <lineage>
        <taxon>Eukaryota</taxon>
        <taxon>Metazoa</taxon>
        <taxon>Ecdysozoa</taxon>
        <taxon>Arthropoda</taxon>
        <taxon>Hexapoda</taxon>
        <taxon>Insecta</taxon>
        <taxon>Pterygota</taxon>
        <taxon>Neoptera</taxon>
        <taxon>Paraneoptera</taxon>
        <taxon>Hemiptera</taxon>
        <taxon>Sternorrhyncha</taxon>
        <taxon>Aphidomorpha</taxon>
        <taxon>Aphidoidea</taxon>
        <taxon>Aphididae</taxon>
        <taxon>Lachninae</taxon>
        <taxon>Cinara</taxon>
    </lineage>
</organism>
<feature type="transmembrane region" description="Helical" evidence="1">
    <location>
        <begin position="265"/>
        <end position="287"/>
    </location>
</feature>
<keyword evidence="1" id="KW-0812">Transmembrane</keyword>
<dbReference type="Pfam" id="PF20146">
    <property type="entry name" value="NRF"/>
    <property type="match status" value="1"/>
</dbReference>
<keyword evidence="5" id="KW-1185">Reference proteome</keyword>
<evidence type="ECO:0000259" key="3">
    <source>
        <dbReference type="SMART" id="SM00703"/>
    </source>
</evidence>
<feature type="transmembrane region" description="Helical" evidence="1">
    <location>
        <begin position="419"/>
        <end position="438"/>
    </location>
</feature>
<dbReference type="PANTHER" id="PTHR11161:SF71">
    <property type="entry name" value="NOSE RESISTANT-TO-FLUOXETINE PROTEIN N-TERMINAL DOMAIN-CONTAINING PROTEIN"/>
    <property type="match status" value="1"/>
</dbReference>
<keyword evidence="4" id="KW-0012">Acyltransferase</keyword>
<dbReference type="OrthoDB" id="10006435at2759"/>